<dbReference type="EMBL" id="CAJRAU010000003">
    <property type="protein sequence ID" value="CAG5069746.1"/>
    <property type="molecule type" value="Genomic_DNA"/>
</dbReference>
<gene>
    <name evidence="1" type="ORF">DYBT9623_02483</name>
</gene>
<sequence length="148" mass="16893">MNLDKYTLERSSDSKIFEFTSTGPKGAIPKIIKFQKIDDAGLHNLAFGNSNNGGRRLDDRAVSNNGDTEKILATVVSALYFFFDTYPTASVYATGSTPTRTRLYRMGISRFYFEMVEDFELYGMRNKVLHPFIINEDYDAFLVQRKLS</sequence>
<evidence type="ECO:0000313" key="1">
    <source>
        <dbReference type="EMBL" id="CAG5069746.1"/>
    </source>
</evidence>
<name>A0ABN7RCD8_9BACT</name>
<comment type="caution">
    <text evidence="1">The sequence shown here is derived from an EMBL/GenBank/DDBJ whole genome shotgun (WGS) entry which is preliminary data.</text>
</comment>
<dbReference type="RefSeq" id="WP_215233836.1">
    <property type="nucleotide sequence ID" value="NZ_CAJRAU010000003.1"/>
</dbReference>
<keyword evidence="2" id="KW-1185">Reference proteome</keyword>
<protein>
    <submittedName>
        <fullName evidence="1">Uncharacterized protein</fullName>
    </submittedName>
</protein>
<dbReference type="InterPro" id="IPR053865">
    <property type="entry name" value="DUF6934"/>
</dbReference>
<organism evidence="1 2">
    <name type="scientific">Dyadobacter linearis</name>
    <dbReference type="NCBI Taxonomy" id="2823330"/>
    <lineage>
        <taxon>Bacteria</taxon>
        <taxon>Pseudomonadati</taxon>
        <taxon>Bacteroidota</taxon>
        <taxon>Cytophagia</taxon>
        <taxon>Cytophagales</taxon>
        <taxon>Spirosomataceae</taxon>
        <taxon>Dyadobacter</taxon>
    </lineage>
</organism>
<reference evidence="1 2" key="1">
    <citation type="submission" date="2021-04" db="EMBL/GenBank/DDBJ databases">
        <authorList>
            <person name="Rodrigo-Torres L."/>
            <person name="Arahal R. D."/>
            <person name="Lucena T."/>
        </authorList>
    </citation>
    <scope>NUCLEOTIDE SEQUENCE [LARGE SCALE GENOMIC DNA]</scope>
    <source>
        <strain evidence="1 2">CECT 9623</strain>
    </source>
</reference>
<proteinExistence type="predicted"/>
<dbReference type="Proteomes" id="UP000679725">
    <property type="component" value="Unassembled WGS sequence"/>
</dbReference>
<evidence type="ECO:0000313" key="2">
    <source>
        <dbReference type="Proteomes" id="UP000679725"/>
    </source>
</evidence>
<dbReference type="Pfam" id="PF22028">
    <property type="entry name" value="DUF6934"/>
    <property type="match status" value="1"/>
</dbReference>
<accession>A0ABN7RCD8</accession>